<dbReference type="OrthoDB" id="9763189at2"/>
<proteinExistence type="predicted"/>
<dbReference type="FunFam" id="3.40.50.20:FF:000010">
    <property type="entry name" value="Propionyl-CoA carboxylase subunit alpha"/>
    <property type="match status" value="1"/>
</dbReference>
<reference evidence="10 11" key="1">
    <citation type="submission" date="2019-04" db="EMBL/GenBank/DDBJ databases">
        <title>Phreatobacter aquaticus sp. nov.</title>
        <authorList>
            <person name="Choi A."/>
            <person name="Baek K."/>
        </authorList>
    </citation>
    <scope>NUCLEOTIDE SEQUENCE [LARGE SCALE GENOMIC DNA]</scope>
    <source>
        <strain evidence="10 11">NMCR1094</strain>
    </source>
</reference>
<evidence type="ECO:0000256" key="2">
    <source>
        <dbReference type="ARBA" id="ARBA00022598"/>
    </source>
</evidence>
<dbReference type="PANTHER" id="PTHR18866">
    <property type="entry name" value="CARBOXYLASE:PYRUVATE/ACETYL-COA/PROPIONYL-COA CARBOXYLASE"/>
    <property type="match status" value="1"/>
</dbReference>
<dbReference type="PROSITE" id="PS00867">
    <property type="entry name" value="CPSASE_2"/>
    <property type="match status" value="1"/>
</dbReference>
<evidence type="ECO:0000259" key="7">
    <source>
        <dbReference type="PROSITE" id="PS50968"/>
    </source>
</evidence>
<feature type="domain" description="Biotin carboxylation" evidence="9">
    <location>
        <begin position="10"/>
        <end position="454"/>
    </location>
</feature>
<keyword evidence="11" id="KW-1185">Reference proteome</keyword>
<dbReference type="InterPro" id="IPR005481">
    <property type="entry name" value="BC-like_N"/>
</dbReference>
<comment type="cofactor">
    <cofactor evidence="1">
        <name>biotin</name>
        <dbReference type="ChEBI" id="CHEBI:57586"/>
    </cofactor>
</comment>
<dbReference type="InterPro" id="IPR011761">
    <property type="entry name" value="ATP-grasp"/>
</dbReference>
<keyword evidence="2" id="KW-0436">Ligase</keyword>
<dbReference type="GO" id="GO:0046872">
    <property type="term" value="F:metal ion binding"/>
    <property type="evidence" value="ECO:0007669"/>
    <property type="project" value="InterPro"/>
</dbReference>
<dbReference type="FunFam" id="3.30.1490.20:FF:000003">
    <property type="entry name" value="acetyl-CoA carboxylase isoform X1"/>
    <property type="match status" value="1"/>
</dbReference>
<dbReference type="SUPFAM" id="SSF51230">
    <property type="entry name" value="Single hybrid motif"/>
    <property type="match status" value="1"/>
</dbReference>
<keyword evidence="4 6" id="KW-0067">ATP-binding</keyword>
<evidence type="ECO:0000256" key="6">
    <source>
        <dbReference type="PROSITE-ProRule" id="PRU00409"/>
    </source>
</evidence>
<evidence type="ECO:0000256" key="4">
    <source>
        <dbReference type="ARBA" id="ARBA00022840"/>
    </source>
</evidence>
<dbReference type="Pfam" id="PF02785">
    <property type="entry name" value="Biotin_carb_C"/>
    <property type="match status" value="1"/>
</dbReference>
<keyword evidence="5" id="KW-0092">Biotin</keyword>
<dbReference type="CDD" id="cd06850">
    <property type="entry name" value="biotinyl_domain"/>
    <property type="match status" value="1"/>
</dbReference>
<dbReference type="GO" id="GO:0016874">
    <property type="term" value="F:ligase activity"/>
    <property type="evidence" value="ECO:0007669"/>
    <property type="project" value="UniProtKB-KW"/>
</dbReference>
<dbReference type="PROSITE" id="PS00188">
    <property type="entry name" value="BIOTIN"/>
    <property type="match status" value="1"/>
</dbReference>
<dbReference type="PROSITE" id="PS00866">
    <property type="entry name" value="CPSASE_1"/>
    <property type="match status" value="1"/>
</dbReference>
<dbReference type="PANTHER" id="PTHR18866:SF33">
    <property type="entry name" value="METHYLCROTONOYL-COA CARBOXYLASE SUBUNIT ALPHA, MITOCHONDRIAL-RELATED"/>
    <property type="match status" value="1"/>
</dbReference>
<dbReference type="SMART" id="SM00878">
    <property type="entry name" value="Biotin_carb_C"/>
    <property type="match status" value="1"/>
</dbReference>
<dbReference type="SUPFAM" id="SSF51246">
    <property type="entry name" value="Rudiment single hybrid motif"/>
    <property type="match status" value="1"/>
</dbReference>
<protein>
    <submittedName>
        <fullName evidence="10">ATP-grasp domain-containing protein</fullName>
    </submittedName>
</protein>
<accession>A0A4D7QJ97</accession>
<evidence type="ECO:0000256" key="1">
    <source>
        <dbReference type="ARBA" id="ARBA00001953"/>
    </source>
</evidence>
<dbReference type="EMBL" id="CP039865">
    <property type="protein sequence ID" value="QCK85367.1"/>
    <property type="molecule type" value="Genomic_DNA"/>
</dbReference>
<dbReference type="InterPro" id="IPR001882">
    <property type="entry name" value="Biotin_BS"/>
</dbReference>
<evidence type="ECO:0000313" key="10">
    <source>
        <dbReference type="EMBL" id="QCK85367.1"/>
    </source>
</evidence>
<evidence type="ECO:0000256" key="5">
    <source>
        <dbReference type="ARBA" id="ARBA00023267"/>
    </source>
</evidence>
<dbReference type="InterPro" id="IPR000089">
    <property type="entry name" value="Biotin_lipoyl"/>
</dbReference>
<dbReference type="SUPFAM" id="SSF52440">
    <property type="entry name" value="PreATP-grasp domain"/>
    <property type="match status" value="1"/>
</dbReference>
<name>A0A4D7QJ97_9HYPH</name>
<dbReference type="InterPro" id="IPR011764">
    <property type="entry name" value="Biotin_carboxylation_dom"/>
</dbReference>
<dbReference type="Gene3D" id="3.30.470.20">
    <property type="entry name" value="ATP-grasp fold, B domain"/>
    <property type="match status" value="1"/>
</dbReference>
<sequence>MTEFATAPRPIRTILIANRGEIACRVIRTCKRLGLSSVAVYSDADADALHVRQADQALRIGPASAAESYLSIAAILDAASRSGADAIHPGYGFLSENAGFARACEEAGLIFIGPTSVAIAAMGSKIEAKKIAEAGGVPTVPGYLGADQSAAALAEQAARIGFPVLIKASAGGGGRGMRRVDGPEGFAAALQAAKAEAKGAFGDDTVLLEKFIGNPRHLEVQLMSDTHGNLVHLFERDCSVQRNNQKVFEEAPAPHLSEAVRTKLFDRALTLGRTIGYTSAGTVEFIMEAGGSEPYFLEMNTRLQVEHPVTEAVTGIDLVEWQIRVAAGLPLPAGQDQIRLQGHAIEARIAAERPDRGYQPATGRIQAVHVPRGVRFDTGIAAGSEVGPHYDSMIAKLIVHGANREHAVSALATGLDDLAVLGIGTNTGFLRACVARPDFAAGRLTTGFLAREFPDGWTPDAEQLRALRAQAALAWAHGLDPAGDSPWQRRSAFRVMGKRRAATVELRLQDDYGELDVMVRLETDAPVVRFEDGTEVSGTIPAATLVDGGRVQISRGGLSLDVQVSLAIDVDAGAAADAASDNHVTAPLPGVVTGLFVEAGALVAKGDSLVQMEAMKLVHTLAAPRDGRIARIHCAVGDVVASGAPLIDITADGEE</sequence>
<dbReference type="InterPro" id="IPR005482">
    <property type="entry name" value="Biotin_COase_C"/>
</dbReference>
<dbReference type="KEGG" id="paqt:E8L99_06075"/>
<evidence type="ECO:0000256" key="3">
    <source>
        <dbReference type="ARBA" id="ARBA00022741"/>
    </source>
</evidence>
<dbReference type="RefSeq" id="WP_137098701.1">
    <property type="nucleotide sequence ID" value="NZ_CP039865.1"/>
</dbReference>
<dbReference type="PROSITE" id="PS50979">
    <property type="entry name" value="BC"/>
    <property type="match status" value="1"/>
</dbReference>
<evidence type="ECO:0000259" key="8">
    <source>
        <dbReference type="PROSITE" id="PS50975"/>
    </source>
</evidence>
<dbReference type="InterPro" id="IPR011053">
    <property type="entry name" value="Single_hybrid_motif"/>
</dbReference>
<dbReference type="SUPFAM" id="SSF56059">
    <property type="entry name" value="Glutathione synthetase ATP-binding domain-like"/>
    <property type="match status" value="1"/>
</dbReference>
<dbReference type="InterPro" id="IPR011054">
    <property type="entry name" value="Rudment_hybrid_motif"/>
</dbReference>
<dbReference type="InterPro" id="IPR050856">
    <property type="entry name" value="Biotin_carboxylase_complex"/>
</dbReference>
<dbReference type="AlphaFoldDB" id="A0A4D7QJ97"/>
<dbReference type="Pfam" id="PF00289">
    <property type="entry name" value="Biotin_carb_N"/>
    <property type="match status" value="1"/>
</dbReference>
<feature type="domain" description="Lipoyl-binding" evidence="7">
    <location>
        <begin position="574"/>
        <end position="650"/>
    </location>
</feature>
<feature type="domain" description="ATP-grasp" evidence="8">
    <location>
        <begin position="129"/>
        <end position="327"/>
    </location>
</feature>
<keyword evidence="3 6" id="KW-0547">Nucleotide-binding</keyword>
<dbReference type="PROSITE" id="PS50975">
    <property type="entry name" value="ATP_GRASP"/>
    <property type="match status" value="1"/>
</dbReference>
<dbReference type="FunFam" id="3.30.470.20:FF:000028">
    <property type="entry name" value="Methylcrotonoyl-CoA carboxylase subunit alpha, mitochondrial"/>
    <property type="match status" value="1"/>
</dbReference>
<dbReference type="Gene3D" id="2.40.50.100">
    <property type="match status" value="1"/>
</dbReference>
<dbReference type="InterPro" id="IPR005479">
    <property type="entry name" value="CPAse_ATP-bd"/>
</dbReference>
<evidence type="ECO:0000313" key="11">
    <source>
        <dbReference type="Proteomes" id="UP000298588"/>
    </source>
</evidence>
<evidence type="ECO:0000259" key="9">
    <source>
        <dbReference type="PROSITE" id="PS50979"/>
    </source>
</evidence>
<dbReference type="GO" id="GO:0005524">
    <property type="term" value="F:ATP binding"/>
    <property type="evidence" value="ECO:0007669"/>
    <property type="project" value="UniProtKB-UniRule"/>
</dbReference>
<dbReference type="Pfam" id="PF02786">
    <property type="entry name" value="CPSase_L_D2"/>
    <property type="match status" value="1"/>
</dbReference>
<dbReference type="PROSITE" id="PS50968">
    <property type="entry name" value="BIOTINYL_LIPOYL"/>
    <property type="match status" value="1"/>
</dbReference>
<dbReference type="Pfam" id="PF00364">
    <property type="entry name" value="Biotin_lipoyl"/>
    <property type="match status" value="1"/>
</dbReference>
<dbReference type="InterPro" id="IPR016185">
    <property type="entry name" value="PreATP-grasp_dom_sf"/>
</dbReference>
<gene>
    <name evidence="10" type="ORF">E8L99_06075</name>
</gene>
<organism evidence="10 11">
    <name type="scientific">Phreatobacter aquaticus</name>
    <dbReference type="NCBI Taxonomy" id="2570229"/>
    <lineage>
        <taxon>Bacteria</taxon>
        <taxon>Pseudomonadati</taxon>
        <taxon>Pseudomonadota</taxon>
        <taxon>Alphaproteobacteria</taxon>
        <taxon>Hyphomicrobiales</taxon>
        <taxon>Phreatobacteraceae</taxon>
        <taxon>Phreatobacter</taxon>
    </lineage>
</organism>
<dbReference type="Proteomes" id="UP000298588">
    <property type="component" value="Chromosome"/>
</dbReference>